<proteinExistence type="predicted"/>
<evidence type="ECO:0000313" key="2">
    <source>
        <dbReference type="Proteomes" id="UP000770717"/>
    </source>
</evidence>
<keyword evidence="2" id="KW-1185">Reference proteome</keyword>
<accession>A0A8J6BJC5</accession>
<dbReference type="AlphaFoldDB" id="A0A8J6BJC5"/>
<evidence type="ECO:0000313" key="1">
    <source>
        <dbReference type="EMBL" id="KAG9463863.1"/>
    </source>
</evidence>
<sequence length="103" mass="11975">MIQSGDQVRLPQAQPIEECRRPISNSVEPTPNANAAKLLAKYFDWCNYLCQFNDINEPIVLTVSTYYRSVFQSYLLCETLLLCLTLYFFSPIRISLPCREIFQ</sequence>
<dbReference type="Proteomes" id="UP000770717">
    <property type="component" value="Unassembled WGS sequence"/>
</dbReference>
<reference evidence="1" key="1">
    <citation type="thesis" date="2020" institute="ProQuest LLC" country="789 East Eisenhower Parkway, Ann Arbor, MI, USA">
        <title>Comparative Genomics and Chromosome Evolution.</title>
        <authorList>
            <person name="Mudd A.B."/>
        </authorList>
    </citation>
    <scope>NUCLEOTIDE SEQUENCE</scope>
    <source>
        <strain evidence="1">HN-11 Male</strain>
        <tissue evidence="1">Kidney and liver</tissue>
    </source>
</reference>
<gene>
    <name evidence="1" type="ORF">GDO78_020919</name>
</gene>
<organism evidence="1 2">
    <name type="scientific">Eleutherodactylus coqui</name>
    <name type="common">Puerto Rican coqui</name>
    <dbReference type="NCBI Taxonomy" id="57060"/>
    <lineage>
        <taxon>Eukaryota</taxon>
        <taxon>Metazoa</taxon>
        <taxon>Chordata</taxon>
        <taxon>Craniata</taxon>
        <taxon>Vertebrata</taxon>
        <taxon>Euteleostomi</taxon>
        <taxon>Amphibia</taxon>
        <taxon>Batrachia</taxon>
        <taxon>Anura</taxon>
        <taxon>Neobatrachia</taxon>
        <taxon>Hyloidea</taxon>
        <taxon>Eleutherodactylidae</taxon>
        <taxon>Eleutherodactylinae</taxon>
        <taxon>Eleutherodactylus</taxon>
        <taxon>Eleutherodactylus</taxon>
    </lineage>
</organism>
<comment type="caution">
    <text evidence="1">The sequence shown here is derived from an EMBL/GenBank/DDBJ whole genome shotgun (WGS) entry which is preliminary data.</text>
</comment>
<protein>
    <submittedName>
        <fullName evidence="1">Uncharacterized protein</fullName>
    </submittedName>
</protein>
<dbReference type="EMBL" id="WNTK01005694">
    <property type="protein sequence ID" value="KAG9463863.1"/>
    <property type="molecule type" value="Genomic_DNA"/>
</dbReference>
<name>A0A8J6BJC5_ELECQ</name>